<organism evidence="2 3">
    <name type="scientific">Lyngbya aestuarii BL J</name>
    <dbReference type="NCBI Taxonomy" id="1348334"/>
    <lineage>
        <taxon>Bacteria</taxon>
        <taxon>Bacillati</taxon>
        <taxon>Cyanobacteriota</taxon>
        <taxon>Cyanophyceae</taxon>
        <taxon>Oscillatoriophycideae</taxon>
        <taxon>Oscillatoriales</taxon>
        <taxon>Microcoleaceae</taxon>
        <taxon>Lyngbya</taxon>
    </lineage>
</organism>
<dbReference type="RefSeq" id="WP_023064820.1">
    <property type="nucleotide sequence ID" value="NZ_AUZM01000006.1"/>
</dbReference>
<dbReference type="AlphaFoldDB" id="U7QM85"/>
<keyword evidence="1" id="KW-1133">Transmembrane helix</keyword>
<evidence type="ECO:0000256" key="1">
    <source>
        <dbReference type="SAM" id="Phobius"/>
    </source>
</evidence>
<dbReference type="Proteomes" id="UP000017127">
    <property type="component" value="Unassembled WGS sequence"/>
</dbReference>
<accession>U7QM85</accession>
<evidence type="ECO:0000313" key="3">
    <source>
        <dbReference type="Proteomes" id="UP000017127"/>
    </source>
</evidence>
<dbReference type="EMBL" id="AUZM01000006">
    <property type="protein sequence ID" value="ERT08988.1"/>
    <property type="molecule type" value="Genomic_DNA"/>
</dbReference>
<proteinExistence type="predicted"/>
<keyword evidence="1" id="KW-0812">Transmembrane</keyword>
<name>U7QM85_9CYAN</name>
<keyword evidence="1" id="KW-0472">Membrane</keyword>
<dbReference type="OrthoDB" id="458695at2"/>
<reference evidence="2 3" key="1">
    <citation type="journal article" date="2013" name="Front. Microbiol.">
        <title>Comparative genomic analyses of the cyanobacterium, Lyngbya aestuarii BL J, a powerful hydrogen producer.</title>
        <authorList>
            <person name="Kothari A."/>
            <person name="Vaughn M."/>
            <person name="Garcia-Pichel F."/>
        </authorList>
    </citation>
    <scope>NUCLEOTIDE SEQUENCE [LARGE SCALE GENOMIC DNA]</scope>
    <source>
        <strain evidence="2 3">BL J</strain>
    </source>
</reference>
<evidence type="ECO:0000313" key="2">
    <source>
        <dbReference type="EMBL" id="ERT08988.1"/>
    </source>
</evidence>
<sequence length="140" mass="15847">MQLIKLITASLFVSVGLFFGLAIATELVNPDASSDSKLSTTIGGLTLGLPALSIGSWLLWNGYDQFRQKIEHHSRRINSIFFYLLSLNHGQVKVSDLVKYTQLSQQEAQEFIENKALELNATLERRPDQEIVYHFPSNFF</sequence>
<keyword evidence="3" id="KW-1185">Reference proteome</keyword>
<gene>
    <name evidence="2" type="ORF">M595_0973</name>
</gene>
<comment type="caution">
    <text evidence="2">The sequence shown here is derived from an EMBL/GenBank/DDBJ whole genome shotgun (WGS) entry which is preliminary data.</text>
</comment>
<feature type="transmembrane region" description="Helical" evidence="1">
    <location>
        <begin position="40"/>
        <end position="60"/>
    </location>
</feature>
<protein>
    <submittedName>
        <fullName evidence="2">Uncharacterized protein</fullName>
    </submittedName>
</protein>